<evidence type="ECO:0000313" key="4">
    <source>
        <dbReference type="Proteomes" id="UP000715781"/>
    </source>
</evidence>
<evidence type="ECO:0000256" key="1">
    <source>
        <dbReference type="SAM" id="Coils"/>
    </source>
</evidence>
<feature type="coiled-coil region" evidence="1">
    <location>
        <begin position="37"/>
        <end position="74"/>
    </location>
</feature>
<dbReference type="EMBL" id="JAHHHN010000064">
    <property type="protein sequence ID" value="MBW4566185.1"/>
    <property type="molecule type" value="Genomic_DNA"/>
</dbReference>
<organism evidence="3 4">
    <name type="scientific">Mojavia pulchra JT2-VF2</name>
    <dbReference type="NCBI Taxonomy" id="287848"/>
    <lineage>
        <taxon>Bacteria</taxon>
        <taxon>Bacillati</taxon>
        <taxon>Cyanobacteriota</taxon>
        <taxon>Cyanophyceae</taxon>
        <taxon>Nostocales</taxon>
        <taxon>Nostocaceae</taxon>
    </lineage>
</organism>
<feature type="region of interest" description="Disordered" evidence="2">
    <location>
        <begin position="1"/>
        <end position="31"/>
    </location>
</feature>
<sequence>MPMRRSDRKDSNDDNAINHLRSRQKEPASPHELKQLLMTARAQRDEWQQKAKENEAATTQLVQVQQEIQTYQVKFTKLEEGVAQNYQLYIGEQQNHQQTLCLYNEEKGRVSELLSKYEEANSQKERYLALYNETKAELKYERRSKASIKGWETRRKAENERLKREIADMVVLLQESMSSKDEAVNNLYVVAERLDRIQSLVDSVEEETTNNPLGLVQKFKRIWLAIKEILSE</sequence>
<dbReference type="Proteomes" id="UP000715781">
    <property type="component" value="Unassembled WGS sequence"/>
</dbReference>
<keyword evidence="1" id="KW-0175">Coiled coil</keyword>
<gene>
    <name evidence="3" type="ORF">KME32_34965</name>
</gene>
<feature type="coiled-coil region" evidence="1">
    <location>
        <begin position="103"/>
        <end position="137"/>
    </location>
</feature>
<proteinExistence type="predicted"/>
<accession>A0A951Q5L9</accession>
<dbReference type="AlphaFoldDB" id="A0A951Q5L9"/>
<reference evidence="3" key="2">
    <citation type="journal article" date="2022" name="Microbiol. Resour. Announc.">
        <title>Metagenome Sequencing to Explore Phylogenomics of Terrestrial Cyanobacteria.</title>
        <authorList>
            <person name="Ward R.D."/>
            <person name="Stajich J.E."/>
            <person name="Johansen J.R."/>
            <person name="Huntemann M."/>
            <person name="Clum A."/>
            <person name="Foster B."/>
            <person name="Foster B."/>
            <person name="Roux S."/>
            <person name="Palaniappan K."/>
            <person name="Varghese N."/>
            <person name="Mukherjee S."/>
            <person name="Reddy T.B.K."/>
            <person name="Daum C."/>
            <person name="Copeland A."/>
            <person name="Chen I.A."/>
            <person name="Ivanova N.N."/>
            <person name="Kyrpides N.C."/>
            <person name="Shapiro N."/>
            <person name="Eloe-Fadrosh E.A."/>
            <person name="Pietrasiak N."/>
        </authorList>
    </citation>
    <scope>NUCLEOTIDE SEQUENCE</scope>
    <source>
        <strain evidence="3">JT2-VF2</strain>
    </source>
</reference>
<evidence type="ECO:0000256" key="2">
    <source>
        <dbReference type="SAM" id="MobiDB-lite"/>
    </source>
</evidence>
<feature type="compositionally biased region" description="Basic and acidic residues" evidence="2">
    <location>
        <begin position="1"/>
        <end position="12"/>
    </location>
</feature>
<name>A0A951Q5L9_9NOST</name>
<comment type="caution">
    <text evidence="3">The sequence shown here is derived from an EMBL/GenBank/DDBJ whole genome shotgun (WGS) entry which is preliminary data.</text>
</comment>
<protein>
    <submittedName>
        <fullName evidence="3">Uncharacterized protein</fullName>
    </submittedName>
</protein>
<reference evidence="3" key="1">
    <citation type="submission" date="2021-05" db="EMBL/GenBank/DDBJ databases">
        <authorList>
            <person name="Pietrasiak N."/>
            <person name="Ward R."/>
            <person name="Stajich J.E."/>
            <person name="Kurbessoian T."/>
        </authorList>
    </citation>
    <scope>NUCLEOTIDE SEQUENCE</scope>
    <source>
        <strain evidence="3">JT2-VF2</strain>
    </source>
</reference>
<evidence type="ECO:0000313" key="3">
    <source>
        <dbReference type="EMBL" id="MBW4566185.1"/>
    </source>
</evidence>